<evidence type="ECO:0000259" key="5">
    <source>
        <dbReference type="PROSITE" id="PS51379"/>
    </source>
</evidence>
<evidence type="ECO:0000256" key="1">
    <source>
        <dbReference type="ARBA" id="ARBA00022723"/>
    </source>
</evidence>
<organism evidence="6 7">
    <name type="scientific">Candidatus Butyricicoccus avistercoris</name>
    <dbReference type="NCBI Taxonomy" id="2838518"/>
    <lineage>
        <taxon>Bacteria</taxon>
        <taxon>Bacillati</taxon>
        <taxon>Bacillota</taxon>
        <taxon>Clostridia</taxon>
        <taxon>Eubacteriales</taxon>
        <taxon>Butyricicoccaceae</taxon>
        <taxon>Butyricicoccus</taxon>
    </lineage>
</organism>
<keyword evidence="1" id="KW-0479">Metal-binding</keyword>
<dbReference type="InterPro" id="IPR017896">
    <property type="entry name" value="4Fe4S_Fe-S-bd"/>
</dbReference>
<dbReference type="Pfam" id="PF12724">
    <property type="entry name" value="Flavodoxin_5"/>
    <property type="match status" value="1"/>
</dbReference>
<reference evidence="6" key="2">
    <citation type="submission" date="2021-04" db="EMBL/GenBank/DDBJ databases">
        <authorList>
            <person name="Gilroy R."/>
        </authorList>
    </citation>
    <scope>NUCLEOTIDE SEQUENCE</scope>
    <source>
        <strain evidence="6">CHK193-4272</strain>
    </source>
</reference>
<dbReference type="InterPro" id="IPR029039">
    <property type="entry name" value="Flavoprotein-like_sf"/>
</dbReference>
<dbReference type="Gene3D" id="3.40.50.360">
    <property type="match status" value="1"/>
</dbReference>
<proteinExistence type="predicted"/>
<dbReference type="AlphaFoldDB" id="A0A9D1PIJ3"/>
<dbReference type="InterPro" id="IPR026816">
    <property type="entry name" value="Flavodoxin_dom"/>
</dbReference>
<feature type="domain" description="Flavodoxin-like" evidence="4">
    <location>
        <begin position="3"/>
        <end position="147"/>
    </location>
</feature>
<dbReference type="GO" id="GO:0046872">
    <property type="term" value="F:metal ion binding"/>
    <property type="evidence" value="ECO:0007669"/>
    <property type="project" value="UniProtKB-KW"/>
</dbReference>
<reference evidence="6" key="1">
    <citation type="journal article" date="2021" name="PeerJ">
        <title>Extensive microbial diversity within the chicken gut microbiome revealed by metagenomics and culture.</title>
        <authorList>
            <person name="Gilroy R."/>
            <person name="Ravi A."/>
            <person name="Getino M."/>
            <person name="Pursley I."/>
            <person name="Horton D.L."/>
            <person name="Alikhan N.F."/>
            <person name="Baker D."/>
            <person name="Gharbi K."/>
            <person name="Hall N."/>
            <person name="Watson M."/>
            <person name="Adriaenssens E.M."/>
            <person name="Foster-Nyarko E."/>
            <person name="Jarju S."/>
            <person name="Secka A."/>
            <person name="Antonio M."/>
            <person name="Oren A."/>
            <person name="Chaudhuri R.R."/>
            <person name="La Ragione R."/>
            <person name="Hildebrand F."/>
            <person name="Pallen M.J."/>
        </authorList>
    </citation>
    <scope>NUCLEOTIDE SEQUENCE</scope>
    <source>
        <strain evidence="6">CHK193-4272</strain>
    </source>
</reference>
<accession>A0A9D1PIJ3</accession>
<dbReference type="PROSITE" id="PS50902">
    <property type="entry name" value="FLAVODOXIN_LIKE"/>
    <property type="match status" value="1"/>
</dbReference>
<dbReference type="PROSITE" id="PS00198">
    <property type="entry name" value="4FE4S_FER_1"/>
    <property type="match status" value="1"/>
</dbReference>
<dbReference type="GO" id="GO:0051536">
    <property type="term" value="F:iron-sulfur cluster binding"/>
    <property type="evidence" value="ECO:0007669"/>
    <property type="project" value="UniProtKB-KW"/>
</dbReference>
<dbReference type="InterPro" id="IPR047964">
    <property type="entry name" value="EFR1-like"/>
</dbReference>
<dbReference type="InterPro" id="IPR008254">
    <property type="entry name" value="Flavodoxin/NO_synth"/>
</dbReference>
<dbReference type="Gene3D" id="3.30.70.20">
    <property type="match status" value="1"/>
</dbReference>
<dbReference type="SUPFAM" id="SSF54862">
    <property type="entry name" value="4Fe-4S ferredoxins"/>
    <property type="match status" value="1"/>
</dbReference>
<feature type="domain" description="4Fe-4S ferredoxin-type" evidence="5">
    <location>
        <begin position="222"/>
        <end position="242"/>
    </location>
</feature>
<dbReference type="InterPro" id="IPR017900">
    <property type="entry name" value="4Fe4S_Fe_S_CS"/>
</dbReference>
<keyword evidence="3" id="KW-0411">Iron-sulfur</keyword>
<evidence type="ECO:0000256" key="2">
    <source>
        <dbReference type="ARBA" id="ARBA00023004"/>
    </source>
</evidence>
<dbReference type="PANTHER" id="PTHR43122:SF1">
    <property type="entry name" value="IRON-SULFUR-BINDING PROTEIN"/>
    <property type="match status" value="1"/>
</dbReference>
<dbReference type="SUPFAM" id="SSF52218">
    <property type="entry name" value="Flavoproteins"/>
    <property type="match status" value="1"/>
</dbReference>
<feature type="domain" description="4Fe-4S ferredoxin-type" evidence="5">
    <location>
        <begin position="186"/>
        <end position="215"/>
    </location>
</feature>
<dbReference type="GO" id="GO:0010181">
    <property type="term" value="F:FMN binding"/>
    <property type="evidence" value="ECO:0007669"/>
    <property type="project" value="InterPro"/>
</dbReference>
<protein>
    <submittedName>
        <fullName evidence="6">EFR1 family ferrodoxin</fullName>
    </submittedName>
</protein>
<dbReference type="Pfam" id="PF00037">
    <property type="entry name" value="Fer4"/>
    <property type="match status" value="1"/>
</dbReference>
<comment type="caution">
    <text evidence="6">The sequence shown here is derived from an EMBL/GenBank/DDBJ whole genome shotgun (WGS) entry which is preliminary data.</text>
</comment>
<gene>
    <name evidence="6" type="ORF">H9746_07855</name>
</gene>
<dbReference type="Proteomes" id="UP000886808">
    <property type="component" value="Unassembled WGS sequence"/>
</dbReference>
<sequence length="265" mass="29671">MNITAMCFSPNGNTKNIVCTIAKSIDENFKVIDFTLPKFREYEYRFSSEDLIVIGVPVYAGRVPNVLLKFLDKIKGENALCVPVVVYGNRNYDDALIELKTILENNGFCAIAGGAFIAQHAFSRILAKNRPDSDDLAKASDFGKQIFDKLNASNNLKSVKVNGFTPIREYYKPRDRAGNFINILKVKPKTKPELCNNCGICVNACPMGSISKENPSEIVGICIKCCACEKKCPTGAKYFDDEGYLYHKTELELEYTRRAEPEIFI</sequence>
<keyword evidence="2" id="KW-0408">Iron</keyword>
<evidence type="ECO:0000313" key="6">
    <source>
        <dbReference type="EMBL" id="HIV62734.1"/>
    </source>
</evidence>
<evidence type="ECO:0000259" key="4">
    <source>
        <dbReference type="PROSITE" id="PS50902"/>
    </source>
</evidence>
<evidence type="ECO:0000256" key="3">
    <source>
        <dbReference type="ARBA" id="ARBA00023014"/>
    </source>
</evidence>
<dbReference type="GO" id="GO:0016651">
    <property type="term" value="F:oxidoreductase activity, acting on NAD(P)H"/>
    <property type="evidence" value="ECO:0007669"/>
    <property type="project" value="UniProtKB-ARBA"/>
</dbReference>
<evidence type="ECO:0000313" key="7">
    <source>
        <dbReference type="Proteomes" id="UP000886808"/>
    </source>
</evidence>
<dbReference type="EMBL" id="DXIE01000046">
    <property type="protein sequence ID" value="HIV62734.1"/>
    <property type="molecule type" value="Genomic_DNA"/>
</dbReference>
<name>A0A9D1PIJ3_9FIRM</name>
<dbReference type="NCBIfam" id="NF038196">
    <property type="entry name" value="ferrodoxin_EFR1"/>
    <property type="match status" value="1"/>
</dbReference>
<dbReference type="PROSITE" id="PS51379">
    <property type="entry name" value="4FE4S_FER_2"/>
    <property type="match status" value="2"/>
</dbReference>
<dbReference type="PANTHER" id="PTHR43122">
    <property type="entry name" value="FERREDOXIN SUBUNIT OF PYRUVATE:FLAVODOXIN OXIDOREDUCTASE-RELATED"/>
    <property type="match status" value="1"/>
</dbReference>